<sequence>MPKMKVLSITGTNGIISKEEVVGIMQRFPSLKKLVLAPCRDLQSAFVVPKYCPTLQGLRIVRYNVEGDGELMYTDQLESCGIGGITDLRLGSHSRRAFDQREMASLLKQYSSTLNRLKWNVALINDKDHDLISIQYPCLKNLLLESSGW</sequence>
<keyword evidence="2" id="KW-1185">Reference proteome</keyword>
<name>A0A068SG68_9FUNG</name>
<dbReference type="AlphaFoldDB" id="A0A068SG68"/>
<gene>
    <name evidence="1" type="ORF">LCOR_12058.1</name>
</gene>
<organism evidence="1 2">
    <name type="scientific">Lichtheimia corymbifera JMRC:FSU:9682</name>
    <dbReference type="NCBI Taxonomy" id="1263082"/>
    <lineage>
        <taxon>Eukaryota</taxon>
        <taxon>Fungi</taxon>
        <taxon>Fungi incertae sedis</taxon>
        <taxon>Mucoromycota</taxon>
        <taxon>Mucoromycotina</taxon>
        <taxon>Mucoromycetes</taxon>
        <taxon>Mucorales</taxon>
        <taxon>Lichtheimiaceae</taxon>
        <taxon>Lichtheimia</taxon>
    </lineage>
</organism>
<evidence type="ECO:0000313" key="1">
    <source>
        <dbReference type="EMBL" id="CDH61279.1"/>
    </source>
</evidence>
<dbReference type="EMBL" id="CBTN010000168">
    <property type="protein sequence ID" value="CDH61279.1"/>
    <property type="molecule type" value="Genomic_DNA"/>
</dbReference>
<comment type="caution">
    <text evidence="1">The sequence shown here is derived from an EMBL/GenBank/DDBJ whole genome shotgun (WGS) entry which is preliminary data.</text>
</comment>
<evidence type="ECO:0000313" key="2">
    <source>
        <dbReference type="Proteomes" id="UP000027586"/>
    </source>
</evidence>
<evidence type="ECO:0008006" key="3">
    <source>
        <dbReference type="Google" id="ProtNLM"/>
    </source>
</evidence>
<dbReference type="VEuPathDB" id="FungiDB:LCOR_12058.1"/>
<dbReference type="Proteomes" id="UP000027586">
    <property type="component" value="Unassembled WGS sequence"/>
</dbReference>
<reference evidence="1" key="1">
    <citation type="submission" date="2013-08" db="EMBL/GenBank/DDBJ databases">
        <title>Gene expansion shapes genome architecture in the human pathogen Lichtheimia corymbifera: an evolutionary genomics analysis in the ancient terrestrial Mucorales (Mucoromycotina).</title>
        <authorList>
            <person name="Schwartze V.U."/>
            <person name="Winter S."/>
            <person name="Shelest E."/>
            <person name="Marcet-Houben M."/>
            <person name="Horn F."/>
            <person name="Wehner S."/>
            <person name="Hoffmann K."/>
            <person name="Riege K."/>
            <person name="Sammeth M."/>
            <person name="Nowrousian M."/>
            <person name="Valiante V."/>
            <person name="Linde J."/>
            <person name="Jacobsen I.D."/>
            <person name="Marz M."/>
            <person name="Brakhage A.A."/>
            <person name="Gabaldon T."/>
            <person name="Bocker S."/>
            <person name="Voigt K."/>
        </authorList>
    </citation>
    <scope>NUCLEOTIDE SEQUENCE [LARGE SCALE GENOMIC DNA]</scope>
    <source>
        <strain evidence="1">FSU 9682</strain>
    </source>
</reference>
<proteinExistence type="predicted"/>
<protein>
    <recommendedName>
        <fullName evidence="3">F-box domain-containing protein</fullName>
    </recommendedName>
</protein>
<dbReference type="InterPro" id="IPR032675">
    <property type="entry name" value="LRR_dom_sf"/>
</dbReference>
<dbReference type="Gene3D" id="3.80.10.10">
    <property type="entry name" value="Ribonuclease Inhibitor"/>
    <property type="match status" value="1"/>
</dbReference>
<accession>A0A068SG68</accession>
<dbReference type="OrthoDB" id="2247855at2759"/>